<comment type="caution">
    <text evidence="5">The sequence shown here is derived from an EMBL/GenBank/DDBJ whole genome shotgun (WGS) entry which is preliminary data.</text>
</comment>
<proteinExistence type="predicted"/>
<reference evidence="5 6" key="1">
    <citation type="submission" date="2018-04" db="EMBL/GenBank/DDBJ databases">
        <title>Novel actinobacteria from marine sediment.</title>
        <authorList>
            <person name="Ng Z.Y."/>
            <person name="Tan G.Y.A."/>
        </authorList>
    </citation>
    <scope>NUCLEOTIDE SEQUENCE [LARGE SCALE GENOMIC DNA]</scope>
    <source>
        <strain evidence="5 6">TPS81</strain>
    </source>
</reference>
<evidence type="ECO:0000256" key="3">
    <source>
        <dbReference type="ARBA" id="ARBA00022842"/>
    </source>
</evidence>
<dbReference type="Gene3D" id="3.90.79.10">
    <property type="entry name" value="Nucleoside Triphosphate Pyrophosphohydrolase"/>
    <property type="match status" value="1"/>
</dbReference>
<dbReference type="GO" id="GO:0016787">
    <property type="term" value="F:hydrolase activity"/>
    <property type="evidence" value="ECO:0007669"/>
    <property type="project" value="UniProtKB-KW"/>
</dbReference>
<keyword evidence="2 5" id="KW-0378">Hydrolase</keyword>
<dbReference type="RefSeq" id="WP_114397634.1">
    <property type="nucleotide sequence ID" value="NZ_QEIM01000043.1"/>
</dbReference>
<protein>
    <submittedName>
        <fullName evidence="5">NUDIX hydrolase</fullName>
    </submittedName>
</protein>
<keyword evidence="3" id="KW-0460">Magnesium</keyword>
<evidence type="ECO:0000256" key="2">
    <source>
        <dbReference type="ARBA" id="ARBA00022801"/>
    </source>
</evidence>
<dbReference type="CDD" id="cd18876">
    <property type="entry name" value="NUDIX_Hydrolase"/>
    <property type="match status" value="1"/>
</dbReference>
<evidence type="ECO:0000259" key="4">
    <source>
        <dbReference type="PROSITE" id="PS51462"/>
    </source>
</evidence>
<dbReference type="Pfam" id="PF00293">
    <property type="entry name" value="NUDIX"/>
    <property type="match status" value="1"/>
</dbReference>
<dbReference type="EMBL" id="QEIN01000015">
    <property type="protein sequence ID" value="RCV61799.1"/>
    <property type="molecule type" value="Genomic_DNA"/>
</dbReference>
<evidence type="ECO:0000313" key="6">
    <source>
        <dbReference type="Proteomes" id="UP000253318"/>
    </source>
</evidence>
<dbReference type="InterPro" id="IPR000086">
    <property type="entry name" value="NUDIX_hydrolase_dom"/>
</dbReference>
<dbReference type="OrthoDB" id="4247482at2"/>
<dbReference type="PROSITE" id="PS51462">
    <property type="entry name" value="NUDIX"/>
    <property type="match status" value="1"/>
</dbReference>
<dbReference type="InterPro" id="IPR015797">
    <property type="entry name" value="NUDIX_hydrolase-like_dom_sf"/>
</dbReference>
<feature type="domain" description="Nudix hydrolase" evidence="4">
    <location>
        <begin position="13"/>
        <end position="146"/>
    </location>
</feature>
<evidence type="ECO:0000256" key="1">
    <source>
        <dbReference type="ARBA" id="ARBA00001946"/>
    </source>
</evidence>
<name>A0A368TAP4_9ACTN</name>
<keyword evidence="6" id="KW-1185">Reference proteome</keyword>
<dbReference type="PANTHER" id="PTHR43046:SF12">
    <property type="entry name" value="GDP-MANNOSE MANNOSYL HYDROLASE"/>
    <property type="match status" value="1"/>
</dbReference>
<dbReference type="PANTHER" id="PTHR43046">
    <property type="entry name" value="GDP-MANNOSE MANNOSYL HYDROLASE"/>
    <property type="match status" value="1"/>
</dbReference>
<comment type="cofactor">
    <cofactor evidence="1">
        <name>Mg(2+)</name>
        <dbReference type="ChEBI" id="CHEBI:18420"/>
    </cofactor>
</comment>
<accession>A0A368TAP4</accession>
<organism evidence="5 6">
    <name type="scientific">Marinitenerispora sediminis</name>
    <dbReference type="NCBI Taxonomy" id="1931232"/>
    <lineage>
        <taxon>Bacteria</taxon>
        <taxon>Bacillati</taxon>
        <taxon>Actinomycetota</taxon>
        <taxon>Actinomycetes</taxon>
        <taxon>Streptosporangiales</taxon>
        <taxon>Nocardiopsidaceae</taxon>
        <taxon>Marinitenerispora</taxon>
    </lineage>
</organism>
<dbReference type="Proteomes" id="UP000253318">
    <property type="component" value="Unassembled WGS sequence"/>
</dbReference>
<dbReference type="SUPFAM" id="SSF55811">
    <property type="entry name" value="Nudix"/>
    <property type="match status" value="1"/>
</dbReference>
<gene>
    <name evidence="5" type="ORF">DEF24_03520</name>
</gene>
<dbReference type="AlphaFoldDB" id="A0A368TAP4"/>
<evidence type="ECO:0000313" key="5">
    <source>
        <dbReference type="EMBL" id="RCV61799.1"/>
    </source>
</evidence>
<sequence length="160" mass="17673">MSDTELAFFESLPRSRGAASALLRDEVGRVLLVKPTYKPMWGLPGGTIEQLESPLTACRRECAEELGFVPRLTALVGVDWVPPRFSPDHRPATAFVFAGTLAPGEFESIRLPEDELSDARLVEPADLAEYLPEAAARRISACLKAEHTVYLEHGRPLDWT</sequence>